<sequence>MTKQTYGKVNHEKAQTSKNEETTSDMYQKNNGIDAKEGRKGKRSRRRRKAHVVDAMVTGGRGRKVCRRSCQKKLENDSVKALEGLGLGSKHAEWRSWSMKTSDLLLEVTVLHWTRSFRRRLFTKREDLIEPLVPAEEAENSIKRESTAYSTAKRLKPSGSQAPEKGLEDEEWIESAATTLSGHDDMEGNGLLPKTDVTTQSSNLQLEVISGPSAGVHISQLSKKGSGLTLTVGRVLQNDLVVNDPEVSGKHALISWNSKISKWELVDMGSLNGTLVNYRSVAAIHSPDVPIRQRGNPVGLVNGDIVTLGSTSQVLVRILSGKKSAHFAIASTPFGVGLAADPMTIRRGGKQLPMEDVSLAEWPLRGFQEFGIFCIFDGHGGAAAAEAASRLMPRKLADILSDEGKRSRVINECDATEVLQEAFRETEDDLDAEYEGCTATVLLLWAEGRDYYAQCANVGDSACVFSIEEKQIPVTEDHRLTSSSERFRLMEMGRQLKEGETRLCGMNIARALGDKFLKEQDDCFSAQPYVSEVLKLEPESRALAVMASDGLWDVMSPRRALNYAVEARDGKSATAEGRKVPPQGAEAIAELLVSKARALRTKDNTSVIVLDFGCNSKLNFRTL</sequence>
<dbReference type="EMBL" id="JBHFFA010000007">
    <property type="protein sequence ID" value="KAL2613115.1"/>
    <property type="molecule type" value="Genomic_DNA"/>
</dbReference>
<accession>A0ABD1XVZ6</accession>
<dbReference type="PROSITE" id="PS01032">
    <property type="entry name" value="PPM_1"/>
    <property type="match status" value="1"/>
</dbReference>
<dbReference type="CDD" id="cd22678">
    <property type="entry name" value="FHA_PP2C70-like"/>
    <property type="match status" value="1"/>
</dbReference>
<keyword evidence="4" id="KW-0479">Metal-binding</keyword>
<dbReference type="InterPro" id="IPR001932">
    <property type="entry name" value="PPM-type_phosphatase-like_dom"/>
</dbReference>
<dbReference type="GO" id="GO:0046872">
    <property type="term" value="F:metal ion binding"/>
    <property type="evidence" value="ECO:0007669"/>
    <property type="project" value="UniProtKB-KW"/>
</dbReference>
<dbReference type="AlphaFoldDB" id="A0ABD1XVZ6"/>
<dbReference type="Pfam" id="PF00498">
    <property type="entry name" value="FHA"/>
    <property type="match status" value="1"/>
</dbReference>
<evidence type="ECO:0000313" key="12">
    <source>
        <dbReference type="EMBL" id="KAL2613115.1"/>
    </source>
</evidence>
<evidence type="ECO:0000256" key="3">
    <source>
        <dbReference type="ARBA" id="ARBA00013081"/>
    </source>
</evidence>
<keyword evidence="5" id="KW-0378">Hydrolase</keyword>
<dbReference type="PROSITE" id="PS51746">
    <property type="entry name" value="PPM_2"/>
    <property type="match status" value="1"/>
</dbReference>
<evidence type="ECO:0000256" key="2">
    <source>
        <dbReference type="ARBA" id="ARBA00001946"/>
    </source>
</evidence>
<dbReference type="InterPro" id="IPR000253">
    <property type="entry name" value="FHA_dom"/>
</dbReference>
<keyword evidence="13" id="KW-1185">Reference proteome</keyword>
<dbReference type="PANTHER" id="PTHR13832:SF643">
    <property type="entry name" value="PROTEIN PHOSPHATASE 2C-RELATED"/>
    <property type="match status" value="1"/>
</dbReference>
<feature type="compositionally biased region" description="Basic residues" evidence="9">
    <location>
        <begin position="39"/>
        <end position="50"/>
    </location>
</feature>
<evidence type="ECO:0000256" key="5">
    <source>
        <dbReference type="ARBA" id="ARBA00022801"/>
    </source>
</evidence>
<evidence type="ECO:0000313" key="13">
    <source>
        <dbReference type="Proteomes" id="UP001605036"/>
    </source>
</evidence>
<dbReference type="SMART" id="SM00332">
    <property type="entry name" value="PP2Cc"/>
    <property type="match status" value="1"/>
</dbReference>
<keyword evidence="7" id="KW-0904">Protein phosphatase</keyword>
<evidence type="ECO:0000256" key="8">
    <source>
        <dbReference type="ARBA" id="ARBA00023211"/>
    </source>
</evidence>
<evidence type="ECO:0000259" key="10">
    <source>
        <dbReference type="PROSITE" id="PS50006"/>
    </source>
</evidence>
<dbReference type="EC" id="3.1.3.16" evidence="3"/>
<evidence type="ECO:0000256" key="1">
    <source>
        <dbReference type="ARBA" id="ARBA00001936"/>
    </source>
</evidence>
<dbReference type="Gene3D" id="2.60.200.20">
    <property type="match status" value="1"/>
</dbReference>
<evidence type="ECO:0000256" key="7">
    <source>
        <dbReference type="ARBA" id="ARBA00022912"/>
    </source>
</evidence>
<dbReference type="Gene3D" id="3.60.40.10">
    <property type="entry name" value="PPM-type phosphatase domain"/>
    <property type="match status" value="1"/>
</dbReference>
<protein>
    <recommendedName>
        <fullName evidence="3">protein-serine/threonine phosphatase</fullName>
        <ecNumber evidence="3">3.1.3.16</ecNumber>
    </recommendedName>
</protein>
<evidence type="ECO:0000259" key="11">
    <source>
        <dbReference type="PROSITE" id="PS51746"/>
    </source>
</evidence>
<name>A0ABD1XVZ6_9MARC</name>
<evidence type="ECO:0000256" key="6">
    <source>
        <dbReference type="ARBA" id="ARBA00022842"/>
    </source>
</evidence>
<feature type="region of interest" description="Disordered" evidence="9">
    <location>
        <begin position="1"/>
        <end position="50"/>
    </location>
</feature>
<comment type="cofactor">
    <cofactor evidence="1">
        <name>Mn(2+)</name>
        <dbReference type="ChEBI" id="CHEBI:29035"/>
    </cofactor>
</comment>
<evidence type="ECO:0000256" key="9">
    <source>
        <dbReference type="SAM" id="MobiDB-lite"/>
    </source>
</evidence>
<proteinExistence type="predicted"/>
<dbReference type="SMART" id="SM00240">
    <property type="entry name" value="FHA"/>
    <property type="match status" value="1"/>
</dbReference>
<dbReference type="SUPFAM" id="SSF81606">
    <property type="entry name" value="PP2C-like"/>
    <property type="match status" value="1"/>
</dbReference>
<dbReference type="SUPFAM" id="SSF49879">
    <property type="entry name" value="SMAD/FHA domain"/>
    <property type="match status" value="1"/>
</dbReference>
<dbReference type="CDD" id="cd00143">
    <property type="entry name" value="PP2Cc"/>
    <property type="match status" value="1"/>
</dbReference>
<dbReference type="InterPro" id="IPR008984">
    <property type="entry name" value="SMAD_FHA_dom_sf"/>
</dbReference>
<dbReference type="PROSITE" id="PS50006">
    <property type="entry name" value="FHA_DOMAIN"/>
    <property type="match status" value="1"/>
</dbReference>
<dbReference type="GO" id="GO:0004722">
    <property type="term" value="F:protein serine/threonine phosphatase activity"/>
    <property type="evidence" value="ECO:0007669"/>
    <property type="project" value="UniProtKB-EC"/>
</dbReference>
<feature type="region of interest" description="Disordered" evidence="9">
    <location>
        <begin position="137"/>
        <end position="169"/>
    </location>
</feature>
<feature type="domain" description="PPM-type phosphatase" evidence="11">
    <location>
        <begin position="335"/>
        <end position="612"/>
    </location>
</feature>
<gene>
    <name evidence="12" type="ORF">R1flu_024807</name>
</gene>
<dbReference type="Proteomes" id="UP001605036">
    <property type="component" value="Unassembled WGS sequence"/>
</dbReference>
<feature type="domain" description="FHA" evidence="10">
    <location>
        <begin position="230"/>
        <end position="281"/>
    </location>
</feature>
<feature type="compositionally biased region" description="Basic and acidic residues" evidence="9">
    <location>
        <begin position="9"/>
        <end position="21"/>
    </location>
</feature>
<dbReference type="Pfam" id="PF00481">
    <property type="entry name" value="PP2C"/>
    <property type="match status" value="1"/>
</dbReference>
<dbReference type="PANTHER" id="PTHR13832">
    <property type="entry name" value="PROTEIN PHOSPHATASE 2C"/>
    <property type="match status" value="1"/>
</dbReference>
<evidence type="ECO:0000256" key="4">
    <source>
        <dbReference type="ARBA" id="ARBA00022723"/>
    </source>
</evidence>
<dbReference type="InterPro" id="IPR036457">
    <property type="entry name" value="PPM-type-like_dom_sf"/>
</dbReference>
<keyword evidence="6" id="KW-0460">Magnesium</keyword>
<reference evidence="12 13" key="1">
    <citation type="submission" date="2024-09" db="EMBL/GenBank/DDBJ databases">
        <title>Chromosome-scale assembly of Riccia fluitans.</title>
        <authorList>
            <person name="Paukszto L."/>
            <person name="Sawicki J."/>
            <person name="Karawczyk K."/>
            <person name="Piernik-Szablinska J."/>
            <person name="Szczecinska M."/>
            <person name="Mazdziarz M."/>
        </authorList>
    </citation>
    <scope>NUCLEOTIDE SEQUENCE [LARGE SCALE GENOMIC DNA]</scope>
    <source>
        <strain evidence="12">Rf_01</strain>
        <tissue evidence="12">Aerial parts of the thallus</tissue>
    </source>
</reference>
<comment type="caution">
    <text evidence="12">The sequence shown here is derived from an EMBL/GenBank/DDBJ whole genome shotgun (WGS) entry which is preliminary data.</text>
</comment>
<organism evidence="12 13">
    <name type="scientific">Riccia fluitans</name>
    <dbReference type="NCBI Taxonomy" id="41844"/>
    <lineage>
        <taxon>Eukaryota</taxon>
        <taxon>Viridiplantae</taxon>
        <taxon>Streptophyta</taxon>
        <taxon>Embryophyta</taxon>
        <taxon>Marchantiophyta</taxon>
        <taxon>Marchantiopsida</taxon>
        <taxon>Marchantiidae</taxon>
        <taxon>Marchantiales</taxon>
        <taxon>Ricciaceae</taxon>
        <taxon>Riccia</taxon>
    </lineage>
</organism>
<keyword evidence="8" id="KW-0464">Manganese</keyword>
<comment type="cofactor">
    <cofactor evidence="2">
        <name>Mg(2+)</name>
        <dbReference type="ChEBI" id="CHEBI:18420"/>
    </cofactor>
</comment>
<dbReference type="InterPro" id="IPR000222">
    <property type="entry name" value="PP2C_BS"/>
</dbReference>
<dbReference type="InterPro" id="IPR015655">
    <property type="entry name" value="PP2C"/>
</dbReference>